<evidence type="ECO:0000256" key="9">
    <source>
        <dbReference type="PROSITE-ProRule" id="PRU00282"/>
    </source>
</evidence>
<keyword evidence="6" id="KW-1133">Transmembrane helix</keyword>
<reference evidence="12 13" key="1">
    <citation type="journal article" date="2010" name="Science">
        <title>Genomic comparison of the ants Camponotus floridanus and Harpegnathos saltator.</title>
        <authorList>
            <person name="Bonasio R."/>
            <person name="Zhang G."/>
            <person name="Ye C."/>
            <person name="Mutti N.S."/>
            <person name="Fang X."/>
            <person name="Qin N."/>
            <person name="Donahue G."/>
            <person name="Yang P."/>
            <person name="Li Q."/>
            <person name="Li C."/>
            <person name="Zhang P."/>
            <person name="Huang Z."/>
            <person name="Berger S.L."/>
            <person name="Reinberg D."/>
            <person name="Wang J."/>
            <person name="Liebig J."/>
        </authorList>
    </citation>
    <scope>NUCLEOTIDE SEQUENCE [LARGE SCALE GENOMIC DNA]</scope>
    <source>
        <strain evidence="13">C129</strain>
    </source>
</reference>
<keyword evidence="8 9" id="KW-0472">Membrane</keyword>
<dbReference type="Pfam" id="PF00153">
    <property type="entry name" value="Mito_carr"/>
    <property type="match status" value="1"/>
</dbReference>
<keyword evidence="10" id="KW-0175">Coiled coil</keyword>
<keyword evidence="3 9" id="KW-0812">Transmembrane</keyword>
<dbReference type="InterPro" id="IPR018108">
    <property type="entry name" value="MCP_transmembrane"/>
</dbReference>
<feature type="compositionally biased region" description="Basic and acidic residues" evidence="11">
    <location>
        <begin position="301"/>
        <end position="314"/>
    </location>
</feature>
<dbReference type="SUPFAM" id="SSF103506">
    <property type="entry name" value="Mitochondrial carrier"/>
    <property type="match status" value="1"/>
</dbReference>
<evidence type="ECO:0000256" key="11">
    <source>
        <dbReference type="SAM" id="MobiDB-lite"/>
    </source>
</evidence>
<comment type="similarity">
    <text evidence="2">Belongs to the mitochondrial carrier (TC 2.A.29) family.</text>
</comment>
<keyword evidence="4" id="KW-0677">Repeat</keyword>
<proteinExistence type="inferred from homology"/>
<name>E2AIC7_CAMFO</name>
<dbReference type="EMBL" id="GL439757">
    <property type="protein sequence ID" value="EFN66802.1"/>
    <property type="molecule type" value="Genomic_DNA"/>
</dbReference>
<keyword evidence="7" id="KW-0496">Mitochondrion</keyword>
<evidence type="ECO:0000313" key="13">
    <source>
        <dbReference type="Proteomes" id="UP000000311"/>
    </source>
</evidence>
<keyword evidence="13" id="KW-1185">Reference proteome</keyword>
<dbReference type="OMA" id="PISWNEE"/>
<sequence>MSTTKPILYRVETYIVPEVNKKKEFSLQTAINEINNLKIANQLNEREDEDISENNTENRKNTSPASNSKCMESRRYLMNDNKLIKRKMIKDIKNNESLSNEQFNNNNVKYNDKDFDEHLNVQREFQSSIESQDTFYPVKQFKKFNSLMSIDERSENFLECKMNDFCHHGFKNGCSATIPSPEEVSDEIFKENWLHKMEILRQHDVALKEREINLQKKERELFKKEKELRIKERTLNEKLKLVDQQLKYQKDIQLVERRLGEVAQTLSHKIMESDVKMEKSRDCQPVEKTSTLQRSTSTPEKIIEPSEKNEEDKKIKHLTHPKNYPLKQSYSSNPISRTHSYASMKYKEQFPRNKIRYDDLNSTLSADNGDSSFVRTSERFNPLLYKKPYAFTRSASERRTSKTSNAVVTKSQEVANVEKKFEPIVEEGRVFQKFSENIYASQDKNTKFQNYGLVDCKLDDIQQNNAKHNGNEKKLFSYLDLATSDKCGRQNQTDPKDRPISWNEKTDEWLQKKRQAYNLAVKNSAEIKENLKYNIVMEKGKKKFRNLSSMPPKSKETEVLWSDITGRILINAITHPIEYAKVLIQIGYEPIPPKPTVTLFGKPALKLPNAFTYNGFTGCYRGLIPKVCSCTVSTIACDKTLEYLQQNWVQNEDEDDENEIIRRKKCMREIVRDVIGRTVAIVISHPLEVISLRMMAQFVGGETKYSSIFGSFLEIYRENGILGYYAGLIPRVIGSAAAIILAGVSTYAINNYVIQEPTMKPYTASTMKFLATTVMYPFLVVSHCMAVNDCGLVSGLPPHMPIYKNWLHCWSHLSVHNQLKRGSSLLWRYYTGPQMILNGKVIPVIGDNFYHPSP</sequence>
<feature type="coiled-coil region" evidence="10">
    <location>
        <begin position="200"/>
        <end position="234"/>
    </location>
</feature>
<comment type="subcellular location">
    <subcellularLocation>
        <location evidence="1">Mitochondrion outer membrane</location>
        <topology evidence="1">Multi-pass membrane protein</topology>
    </subcellularLocation>
</comment>
<feature type="compositionally biased region" description="Polar residues" evidence="11">
    <location>
        <begin position="287"/>
        <end position="299"/>
    </location>
</feature>
<evidence type="ECO:0000256" key="8">
    <source>
        <dbReference type="ARBA" id="ARBA00023136"/>
    </source>
</evidence>
<accession>E2AIC7</accession>
<dbReference type="Proteomes" id="UP000000311">
    <property type="component" value="Unassembled WGS sequence"/>
</dbReference>
<evidence type="ECO:0000313" key="12">
    <source>
        <dbReference type="EMBL" id="EFN66802.1"/>
    </source>
</evidence>
<evidence type="ECO:0000256" key="3">
    <source>
        <dbReference type="ARBA" id="ARBA00022692"/>
    </source>
</evidence>
<feature type="region of interest" description="Disordered" evidence="11">
    <location>
        <begin position="45"/>
        <end position="68"/>
    </location>
</feature>
<dbReference type="PROSITE" id="PS50920">
    <property type="entry name" value="SOLCAR"/>
    <property type="match status" value="1"/>
</dbReference>
<feature type="region of interest" description="Disordered" evidence="11">
    <location>
        <begin position="276"/>
        <end position="314"/>
    </location>
</feature>
<evidence type="ECO:0000256" key="1">
    <source>
        <dbReference type="ARBA" id="ARBA00004374"/>
    </source>
</evidence>
<evidence type="ECO:0000256" key="5">
    <source>
        <dbReference type="ARBA" id="ARBA00022787"/>
    </source>
</evidence>
<feature type="repeat" description="Solcar" evidence="9">
    <location>
        <begin position="664"/>
        <end position="752"/>
    </location>
</feature>
<evidence type="ECO:0000256" key="6">
    <source>
        <dbReference type="ARBA" id="ARBA00022989"/>
    </source>
</evidence>
<dbReference type="AlphaFoldDB" id="E2AIC7"/>
<dbReference type="Gene3D" id="1.50.40.10">
    <property type="entry name" value="Mitochondrial carrier domain"/>
    <property type="match status" value="1"/>
</dbReference>
<dbReference type="OrthoDB" id="10253709at2759"/>
<dbReference type="PANTHER" id="PTHR10780">
    <property type="entry name" value="MITOCHONDRIAL CARRIER HOMOLOG"/>
    <property type="match status" value="1"/>
</dbReference>
<protein>
    <submittedName>
        <fullName evidence="12">Mitochondrial carrier-like protein 2</fullName>
    </submittedName>
</protein>
<dbReference type="STRING" id="104421.E2AIC7"/>
<evidence type="ECO:0000256" key="2">
    <source>
        <dbReference type="ARBA" id="ARBA00006375"/>
    </source>
</evidence>
<gene>
    <name evidence="12" type="ORF">EAG_04544</name>
</gene>
<organism evidence="13">
    <name type="scientific">Camponotus floridanus</name>
    <name type="common">Florida carpenter ant</name>
    <dbReference type="NCBI Taxonomy" id="104421"/>
    <lineage>
        <taxon>Eukaryota</taxon>
        <taxon>Metazoa</taxon>
        <taxon>Ecdysozoa</taxon>
        <taxon>Arthropoda</taxon>
        <taxon>Hexapoda</taxon>
        <taxon>Insecta</taxon>
        <taxon>Pterygota</taxon>
        <taxon>Neoptera</taxon>
        <taxon>Endopterygota</taxon>
        <taxon>Hymenoptera</taxon>
        <taxon>Apocrita</taxon>
        <taxon>Aculeata</taxon>
        <taxon>Formicoidea</taxon>
        <taxon>Formicidae</taxon>
        <taxon>Formicinae</taxon>
        <taxon>Camponotus</taxon>
    </lineage>
</organism>
<evidence type="ECO:0000256" key="7">
    <source>
        <dbReference type="ARBA" id="ARBA00023128"/>
    </source>
</evidence>
<evidence type="ECO:0000256" key="4">
    <source>
        <dbReference type="ARBA" id="ARBA00022737"/>
    </source>
</evidence>
<dbReference type="InParanoid" id="E2AIC7"/>
<dbReference type="GO" id="GO:0005741">
    <property type="term" value="C:mitochondrial outer membrane"/>
    <property type="evidence" value="ECO:0007669"/>
    <property type="project" value="UniProtKB-SubCell"/>
</dbReference>
<dbReference type="InterPro" id="IPR023395">
    <property type="entry name" value="MCP_dom_sf"/>
</dbReference>
<feature type="compositionally biased region" description="Basic and acidic residues" evidence="11">
    <location>
        <begin position="276"/>
        <end position="285"/>
    </location>
</feature>
<evidence type="ECO:0000256" key="10">
    <source>
        <dbReference type="SAM" id="Coils"/>
    </source>
</evidence>
<keyword evidence="5" id="KW-1000">Mitochondrion outer membrane</keyword>
<dbReference type="PANTHER" id="PTHR10780:SF18">
    <property type="entry name" value="LD43650P"/>
    <property type="match status" value="1"/>
</dbReference>